<accession>A0ABR6XS14</accession>
<name>A0ABR6XS14_9BURK</name>
<dbReference type="EMBL" id="JACOFU010000004">
    <property type="protein sequence ID" value="MBC3832143.1"/>
    <property type="molecule type" value="Genomic_DNA"/>
</dbReference>
<keyword evidence="3" id="KW-0067">ATP-binding</keyword>
<dbReference type="InterPro" id="IPR043129">
    <property type="entry name" value="ATPase_NBD"/>
</dbReference>
<evidence type="ECO:0000256" key="2">
    <source>
        <dbReference type="ARBA" id="ARBA00022741"/>
    </source>
</evidence>
<dbReference type="InterPro" id="IPR018181">
    <property type="entry name" value="Heat_shock_70_CS"/>
</dbReference>
<organism evidence="4 5">
    <name type="scientific">Undibacterium amnicola</name>
    <dbReference type="NCBI Taxonomy" id="1834038"/>
    <lineage>
        <taxon>Bacteria</taxon>
        <taxon>Pseudomonadati</taxon>
        <taxon>Pseudomonadota</taxon>
        <taxon>Betaproteobacteria</taxon>
        <taxon>Burkholderiales</taxon>
        <taxon>Oxalobacteraceae</taxon>
        <taxon>Undibacterium</taxon>
    </lineage>
</organism>
<reference evidence="4 5" key="1">
    <citation type="submission" date="2020-08" db="EMBL/GenBank/DDBJ databases">
        <title>Novel species isolated from subtropical streams in China.</title>
        <authorList>
            <person name="Lu H."/>
        </authorList>
    </citation>
    <scope>NUCLEOTIDE SEQUENCE [LARGE SCALE GENOMIC DNA]</scope>
    <source>
        <strain evidence="4 5">KCTC 52442</strain>
    </source>
</reference>
<dbReference type="SUPFAM" id="SSF53067">
    <property type="entry name" value="Actin-like ATPase domain"/>
    <property type="match status" value="2"/>
</dbReference>
<dbReference type="Pfam" id="PF00012">
    <property type="entry name" value="HSP70"/>
    <property type="match status" value="2"/>
</dbReference>
<dbReference type="PRINTS" id="PR00301">
    <property type="entry name" value="HEATSHOCK70"/>
</dbReference>
<dbReference type="Gene3D" id="3.30.420.40">
    <property type="match status" value="3"/>
</dbReference>
<evidence type="ECO:0000313" key="5">
    <source>
        <dbReference type="Proteomes" id="UP000643610"/>
    </source>
</evidence>
<comment type="similarity">
    <text evidence="1">Belongs to the heat shock protein 70 family.</text>
</comment>
<comment type="caution">
    <text evidence="4">The sequence shown here is derived from an EMBL/GenBank/DDBJ whole genome shotgun (WGS) entry which is preliminary data.</text>
</comment>
<dbReference type="RefSeq" id="WP_186891183.1">
    <property type="nucleotide sequence ID" value="NZ_JACOFU010000004.1"/>
</dbReference>
<dbReference type="Gene3D" id="3.90.640.10">
    <property type="entry name" value="Actin, Chain A, domain 4"/>
    <property type="match status" value="1"/>
</dbReference>
<evidence type="ECO:0000256" key="1">
    <source>
        <dbReference type="ARBA" id="ARBA00007381"/>
    </source>
</evidence>
<dbReference type="Proteomes" id="UP000643610">
    <property type="component" value="Unassembled WGS sequence"/>
</dbReference>
<evidence type="ECO:0000256" key="3">
    <source>
        <dbReference type="ARBA" id="ARBA00022840"/>
    </source>
</evidence>
<dbReference type="PANTHER" id="PTHR19375">
    <property type="entry name" value="HEAT SHOCK PROTEIN 70KDA"/>
    <property type="match status" value="1"/>
</dbReference>
<dbReference type="InterPro" id="IPR042054">
    <property type="entry name" value="YegD-like"/>
</dbReference>
<proteinExistence type="inferred from homology"/>
<keyword evidence="5" id="KW-1185">Reference proteome</keyword>
<keyword evidence="2" id="KW-0547">Nucleotide-binding</keyword>
<dbReference type="CDD" id="cd10231">
    <property type="entry name" value="ASKHA_NBD_HSP70_YegD-like"/>
    <property type="match status" value="1"/>
</dbReference>
<dbReference type="InterPro" id="IPR013126">
    <property type="entry name" value="Hsp_70_fam"/>
</dbReference>
<protein>
    <submittedName>
        <fullName evidence="4">Hsp70 family protein</fullName>
    </submittedName>
</protein>
<dbReference type="PROSITE" id="PS00329">
    <property type="entry name" value="HSP70_2"/>
    <property type="match status" value="1"/>
</dbReference>
<sequence>MTSVCGLDFGTSNSTVGFHDGSQVRLLDLEDQKATLPSVIFFNADLDEISYGRAALGAYLDGYEGRLMRSMKSLLGTSLIEGHTEVQGRRLAYKQLLSQYIAELKQRAELAAQSRFECAVFGRPVFFIDDNPAADKKAEQTLREIAIDAGFKEIAFQYEPIAAALDYESRIEQEELVLVVDIGGGTADFSVIRLSPERRNKIERQSDILSNTGVHIGGTDFDKYLSLQQLMPLLGMGGRLSNGIEMPSANYFNLATWHTINLVYSQKVVREIQDISRDINDPNLRYRCACFLQLIEQRDGHWLALKAEEAKIRLSDAEMVQISLERLCSKDDRSQQHVLSMDRAQLDAAIAPLFAQLNKTIVDAISHAGIDGSQITTVFFTGGASGIRGLRQDIKTLLPNAKMVQGDVFGSIGAGLAWDAKRRFNEI</sequence>
<gene>
    <name evidence="4" type="ORF">H8K33_11525</name>
</gene>
<evidence type="ECO:0000313" key="4">
    <source>
        <dbReference type="EMBL" id="MBC3832143.1"/>
    </source>
</evidence>